<evidence type="ECO:0000256" key="1">
    <source>
        <dbReference type="ARBA" id="ARBA00004117"/>
    </source>
</evidence>
<dbReference type="GO" id="GO:0071973">
    <property type="term" value="P:bacterial-type flagellum-dependent cell motility"/>
    <property type="evidence" value="ECO:0007669"/>
    <property type="project" value="InterPro"/>
</dbReference>
<dbReference type="PIRSF" id="PIRSF002889">
    <property type="entry name" value="Rod_FlgB"/>
    <property type="match status" value="1"/>
</dbReference>
<comment type="subunit">
    <text evidence="6">The basal body constitutes a major portion of the flagellar organelle and consists of a number of rings mounted on a central rod.</text>
</comment>
<dbReference type="Proteomes" id="UP000186098">
    <property type="component" value="Unassembled WGS sequence"/>
</dbReference>
<feature type="region of interest" description="Disordered" evidence="7">
    <location>
        <begin position="68"/>
        <end position="90"/>
    </location>
</feature>
<dbReference type="GO" id="GO:0030694">
    <property type="term" value="C:bacterial-type flagellum basal body, rod"/>
    <property type="evidence" value="ECO:0007669"/>
    <property type="project" value="InterPro"/>
</dbReference>
<proteinExistence type="inferred from homology"/>
<dbReference type="OrthoDB" id="9788334at2"/>
<dbReference type="EMBL" id="FTOM01000002">
    <property type="protein sequence ID" value="SIS65531.1"/>
    <property type="molecule type" value="Genomic_DNA"/>
</dbReference>
<comment type="similarity">
    <text evidence="2 6">Belongs to the flagella basal body rod proteins family.</text>
</comment>
<keyword evidence="9" id="KW-0282">Flagellum</keyword>
<reference evidence="10" key="1">
    <citation type="submission" date="2017-01" db="EMBL/GenBank/DDBJ databases">
        <authorList>
            <person name="Varghese N."/>
            <person name="Submissions S."/>
        </authorList>
    </citation>
    <scope>NUCLEOTIDE SEQUENCE [LARGE SCALE GENOMIC DNA]</scope>
    <source>
        <strain evidence="10">DSM 18714</strain>
    </source>
</reference>
<keyword evidence="9" id="KW-0966">Cell projection</keyword>
<dbReference type="AlphaFoldDB" id="A0A1N7KVG2"/>
<keyword evidence="10" id="KW-1185">Reference proteome</keyword>
<dbReference type="InterPro" id="IPR001444">
    <property type="entry name" value="Flag_bb_rod_N"/>
</dbReference>
<evidence type="ECO:0000259" key="8">
    <source>
        <dbReference type="Pfam" id="PF00460"/>
    </source>
</evidence>
<dbReference type="STRING" id="407234.SAMN05421795_102209"/>
<evidence type="ECO:0000313" key="9">
    <source>
        <dbReference type="EMBL" id="SIS65531.1"/>
    </source>
</evidence>
<evidence type="ECO:0000256" key="7">
    <source>
        <dbReference type="SAM" id="MobiDB-lite"/>
    </source>
</evidence>
<evidence type="ECO:0000313" key="10">
    <source>
        <dbReference type="Proteomes" id="UP000186098"/>
    </source>
</evidence>
<comment type="subcellular location">
    <subcellularLocation>
        <location evidence="1 6">Bacterial flagellum basal body</location>
    </subcellularLocation>
</comment>
<comment type="function">
    <text evidence="5 6">Structural component of flagellum, the bacterial motility apparatus. Part of the rod structure of flagellar basal body.</text>
</comment>
<organism evidence="9 10">
    <name type="scientific">Phaeovulum vinaykumarii</name>
    <dbReference type="NCBI Taxonomy" id="407234"/>
    <lineage>
        <taxon>Bacteria</taxon>
        <taxon>Pseudomonadati</taxon>
        <taxon>Pseudomonadota</taxon>
        <taxon>Alphaproteobacteria</taxon>
        <taxon>Rhodobacterales</taxon>
        <taxon>Paracoccaceae</taxon>
        <taxon>Phaeovulum</taxon>
    </lineage>
</organism>
<evidence type="ECO:0000256" key="6">
    <source>
        <dbReference type="PIRNR" id="PIRNR002889"/>
    </source>
</evidence>
<dbReference type="NCBIfam" id="NF009270">
    <property type="entry name" value="PRK12627.1"/>
    <property type="match status" value="1"/>
</dbReference>
<keyword evidence="4 6" id="KW-0975">Bacterial flagellum</keyword>
<name>A0A1N7KVG2_9RHOB</name>
<evidence type="ECO:0000256" key="2">
    <source>
        <dbReference type="ARBA" id="ARBA00009677"/>
    </source>
</evidence>
<sequence length="128" mass="13893">MFDKLDVFRIAQASASHAALRLNAVSQNIANADTPGYRARDVAPFAETYRAEHGGDMRATRAGHLGASSSFEAAVQERQSPESMSPNGNSVSLEAEMVTAVDVQRQHDRALSVYKSSLDILRMSIGRK</sequence>
<evidence type="ECO:0000256" key="5">
    <source>
        <dbReference type="ARBA" id="ARBA00024934"/>
    </source>
</evidence>
<gene>
    <name evidence="9" type="ORF">SAMN05421795_102209</name>
</gene>
<evidence type="ECO:0000256" key="3">
    <source>
        <dbReference type="ARBA" id="ARBA00014376"/>
    </source>
</evidence>
<evidence type="ECO:0000256" key="4">
    <source>
        <dbReference type="ARBA" id="ARBA00023143"/>
    </source>
</evidence>
<dbReference type="InterPro" id="IPR006300">
    <property type="entry name" value="FlgB"/>
</dbReference>
<protein>
    <recommendedName>
        <fullName evidence="3 6">Flagellar basal body rod protein FlgB</fullName>
    </recommendedName>
</protein>
<dbReference type="RefSeq" id="WP_076363913.1">
    <property type="nucleotide sequence ID" value="NZ_FTOM01000002.1"/>
</dbReference>
<accession>A0A1N7KVG2</accession>
<feature type="domain" description="Flagellar basal body rod protein N-terminal" evidence="8">
    <location>
        <begin position="9"/>
        <end position="38"/>
    </location>
</feature>
<dbReference type="Pfam" id="PF00460">
    <property type="entry name" value="Flg_bb_rod"/>
    <property type="match status" value="1"/>
</dbReference>
<keyword evidence="9" id="KW-0969">Cilium</keyword>